<keyword evidence="4 7" id="KW-0863">Zinc-finger</keyword>
<dbReference type="PROSITE" id="PS50157">
    <property type="entry name" value="ZINC_FINGER_C2H2_2"/>
    <property type="match status" value="1"/>
</dbReference>
<reference evidence="9" key="1">
    <citation type="submission" date="2021-07" db="EMBL/GenBank/DDBJ databases">
        <authorList>
            <person name="Catto M.A."/>
            <person name="Jacobson A."/>
            <person name="Kennedy G."/>
            <person name="Labadie P."/>
            <person name="Hunt B.G."/>
            <person name="Srinivasan R."/>
        </authorList>
    </citation>
    <scope>NUCLEOTIDE SEQUENCE</scope>
    <source>
        <strain evidence="9">PL_HMW_Pooled</strain>
        <tissue evidence="9">Head</tissue>
    </source>
</reference>
<name>A0AAE1LE39_9NEOP</name>
<dbReference type="EMBL" id="JAHWGI010000393">
    <property type="protein sequence ID" value="KAK3914782.1"/>
    <property type="molecule type" value="Genomic_DNA"/>
</dbReference>
<dbReference type="SUPFAM" id="SSF57667">
    <property type="entry name" value="beta-beta-alpha zinc fingers"/>
    <property type="match status" value="1"/>
</dbReference>
<keyword evidence="3" id="KW-0677">Repeat</keyword>
<dbReference type="GO" id="GO:0045944">
    <property type="term" value="P:positive regulation of transcription by RNA polymerase II"/>
    <property type="evidence" value="ECO:0007669"/>
    <property type="project" value="UniProtKB-ARBA"/>
</dbReference>
<gene>
    <name evidence="9" type="ORF">KUF71_024277</name>
</gene>
<evidence type="ECO:0000256" key="3">
    <source>
        <dbReference type="ARBA" id="ARBA00022737"/>
    </source>
</evidence>
<comment type="subcellular location">
    <subcellularLocation>
        <location evidence="1">Nucleus</location>
    </subcellularLocation>
</comment>
<reference evidence="9" key="2">
    <citation type="journal article" date="2023" name="BMC Genomics">
        <title>Pest status, molecular evolution, and epigenetic factors derived from the genome assembly of Frankliniella fusca, a thysanopteran phytovirus vector.</title>
        <authorList>
            <person name="Catto M.A."/>
            <person name="Labadie P.E."/>
            <person name="Jacobson A.L."/>
            <person name="Kennedy G.G."/>
            <person name="Srinivasan R."/>
            <person name="Hunt B.G."/>
        </authorList>
    </citation>
    <scope>NUCLEOTIDE SEQUENCE</scope>
    <source>
        <strain evidence="9">PL_HMW_Pooled</strain>
    </source>
</reference>
<dbReference type="InterPro" id="IPR050329">
    <property type="entry name" value="GLI_C2H2-zinc-finger"/>
</dbReference>
<keyword evidence="10" id="KW-1185">Reference proteome</keyword>
<dbReference type="PROSITE" id="PS00028">
    <property type="entry name" value="ZINC_FINGER_C2H2_1"/>
    <property type="match status" value="1"/>
</dbReference>
<dbReference type="InterPro" id="IPR013087">
    <property type="entry name" value="Znf_C2H2_type"/>
</dbReference>
<dbReference type="Proteomes" id="UP001219518">
    <property type="component" value="Unassembled WGS sequence"/>
</dbReference>
<keyword evidence="6" id="KW-0539">Nucleus</keyword>
<protein>
    <submittedName>
        <fullName evidence="9">Protein glass</fullName>
    </submittedName>
</protein>
<dbReference type="FunFam" id="3.30.160.60:FF:000145">
    <property type="entry name" value="Zinc finger protein 574"/>
    <property type="match status" value="1"/>
</dbReference>
<dbReference type="GO" id="GO:0000978">
    <property type="term" value="F:RNA polymerase II cis-regulatory region sequence-specific DNA binding"/>
    <property type="evidence" value="ECO:0007669"/>
    <property type="project" value="TreeGrafter"/>
</dbReference>
<evidence type="ECO:0000256" key="4">
    <source>
        <dbReference type="ARBA" id="ARBA00022771"/>
    </source>
</evidence>
<dbReference type="GO" id="GO:0005634">
    <property type="term" value="C:nucleus"/>
    <property type="evidence" value="ECO:0007669"/>
    <property type="project" value="UniProtKB-SubCell"/>
</dbReference>
<dbReference type="AlphaFoldDB" id="A0AAE1LE39"/>
<evidence type="ECO:0000313" key="10">
    <source>
        <dbReference type="Proteomes" id="UP001219518"/>
    </source>
</evidence>
<keyword evidence="2" id="KW-0479">Metal-binding</keyword>
<evidence type="ECO:0000259" key="8">
    <source>
        <dbReference type="PROSITE" id="PS50157"/>
    </source>
</evidence>
<sequence>MTDYFCNQRHYRPLECAHCNVKFAWKSVLAKHIRVHTGKKPFGCKGRARRFAKGSNLARHLRSCKILKLCTK</sequence>
<dbReference type="PANTHER" id="PTHR19818">
    <property type="entry name" value="ZINC FINGER PROTEIN ZIC AND GLI"/>
    <property type="match status" value="1"/>
</dbReference>
<dbReference type="InterPro" id="IPR036236">
    <property type="entry name" value="Znf_C2H2_sf"/>
</dbReference>
<evidence type="ECO:0000256" key="2">
    <source>
        <dbReference type="ARBA" id="ARBA00022723"/>
    </source>
</evidence>
<dbReference type="Gene3D" id="3.30.160.60">
    <property type="entry name" value="Classic Zinc Finger"/>
    <property type="match status" value="2"/>
</dbReference>
<accession>A0AAE1LE39</accession>
<organism evidence="9 10">
    <name type="scientific">Frankliniella fusca</name>
    <dbReference type="NCBI Taxonomy" id="407009"/>
    <lineage>
        <taxon>Eukaryota</taxon>
        <taxon>Metazoa</taxon>
        <taxon>Ecdysozoa</taxon>
        <taxon>Arthropoda</taxon>
        <taxon>Hexapoda</taxon>
        <taxon>Insecta</taxon>
        <taxon>Pterygota</taxon>
        <taxon>Neoptera</taxon>
        <taxon>Paraneoptera</taxon>
        <taxon>Thysanoptera</taxon>
        <taxon>Terebrantia</taxon>
        <taxon>Thripoidea</taxon>
        <taxon>Thripidae</taxon>
        <taxon>Frankliniella</taxon>
    </lineage>
</organism>
<dbReference type="GO" id="GO:0000981">
    <property type="term" value="F:DNA-binding transcription factor activity, RNA polymerase II-specific"/>
    <property type="evidence" value="ECO:0007669"/>
    <property type="project" value="TreeGrafter"/>
</dbReference>
<keyword evidence="5" id="KW-0862">Zinc</keyword>
<evidence type="ECO:0000313" key="9">
    <source>
        <dbReference type="EMBL" id="KAK3914782.1"/>
    </source>
</evidence>
<evidence type="ECO:0000256" key="6">
    <source>
        <dbReference type="ARBA" id="ARBA00023242"/>
    </source>
</evidence>
<comment type="caution">
    <text evidence="9">The sequence shown here is derived from an EMBL/GenBank/DDBJ whole genome shotgun (WGS) entry which is preliminary data.</text>
</comment>
<dbReference type="PANTHER" id="PTHR19818:SF139">
    <property type="entry name" value="PAIR-RULE PROTEIN ODD-PAIRED"/>
    <property type="match status" value="1"/>
</dbReference>
<evidence type="ECO:0000256" key="1">
    <source>
        <dbReference type="ARBA" id="ARBA00004123"/>
    </source>
</evidence>
<feature type="domain" description="C2H2-type" evidence="8">
    <location>
        <begin position="14"/>
        <end position="41"/>
    </location>
</feature>
<proteinExistence type="predicted"/>
<dbReference type="GO" id="GO:0008270">
    <property type="term" value="F:zinc ion binding"/>
    <property type="evidence" value="ECO:0007669"/>
    <property type="project" value="UniProtKB-KW"/>
</dbReference>
<evidence type="ECO:0000256" key="7">
    <source>
        <dbReference type="PROSITE-ProRule" id="PRU00042"/>
    </source>
</evidence>
<evidence type="ECO:0000256" key="5">
    <source>
        <dbReference type="ARBA" id="ARBA00022833"/>
    </source>
</evidence>